<name>A0A1F5X0X3_9BACT</name>
<feature type="region of interest" description="Disordered" evidence="1">
    <location>
        <begin position="1"/>
        <end position="23"/>
    </location>
</feature>
<protein>
    <submittedName>
        <fullName evidence="2">Uncharacterized protein</fullName>
    </submittedName>
</protein>
<gene>
    <name evidence="2" type="ORF">A2930_04085</name>
</gene>
<dbReference type="EMBL" id="MFID01000008">
    <property type="protein sequence ID" value="OGF81555.1"/>
    <property type="molecule type" value="Genomic_DNA"/>
</dbReference>
<organism evidence="2 3">
    <name type="scientific">Candidatus Giovannonibacteria bacterium RIFCSPLOWO2_01_FULL_45_34</name>
    <dbReference type="NCBI Taxonomy" id="1798351"/>
    <lineage>
        <taxon>Bacteria</taxon>
        <taxon>Candidatus Giovannoniibacteriota</taxon>
    </lineage>
</organism>
<evidence type="ECO:0000313" key="3">
    <source>
        <dbReference type="Proteomes" id="UP000178114"/>
    </source>
</evidence>
<proteinExistence type="predicted"/>
<feature type="compositionally biased region" description="Basic and acidic residues" evidence="1">
    <location>
        <begin position="1"/>
        <end position="16"/>
    </location>
</feature>
<accession>A0A1F5X0X3</accession>
<evidence type="ECO:0000256" key="1">
    <source>
        <dbReference type="SAM" id="MobiDB-lite"/>
    </source>
</evidence>
<dbReference type="AlphaFoldDB" id="A0A1F5X0X3"/>
<dbReference type="STRING" id="1798351.A2930_04085"/>
<comment type="caution">
    <text evidence="2">The sequence shown here is derived from an EMBL/GenBank/DDBJ whole genome shotgun (WGS) entry which is preliminary data.</text>
</comment>
<evidence type="ECO:0000313" key="2">
    <source>
        <dbReference type="EMBL" id="OGF81555.1"/>
    </source>
</evidence>
<sequence>MCQRCDAKNEADEKRARSAKKPLTQRFLGGSDREKIVQGNTCVILEPEVTSVCWDSKNKGGAVLADELSADDIKRFLPNGLFLIFNKDRSKIVGIEIT</sequence>
<reference evidence="2 3" key="1">
    <citation type="journal article" date="2016" name="Nat. Commun.">
        <title>Thousands of microbial genomes shed light on interconnected biogeochemical processes in an aquifer system.</title>
        <authorList>
            <person name="Anantharaman K."/>
            <person name="Brown C.T."/>
            <person name="Hug L.A."/>
            <person name="Sharon I."/>
            <person name="Castelle C.J."/>
            <person name="Probst A.J."/>
            <person name="Thomas B.C."/>
            <person name="Singh A."/>
            <person name="Wilkins M.J."/>
            <person name="Karaoz U."/>
            <person name="Brodie E.L."/>
            <person name="Williams K.H."/>
            <person name="Hubbard S.S."/>
            <person name="Banfield J.F."/>
        </authorList>
    </citation>
    <scope>NUCLEOTIDE SEQUENCE [LARGE SCALE GENOMIC DNA]</scope>
</reference>
<dbReference type="Proteomes" id="UP000178114">
    <property type="component" value="Unassembled WGS sequence"/>
</dbReference>